<organism evidence="2 3">
    <name type="scientific">Roseomonas elaeocarpi</name>
    <dbReference type="NCBI Taxonomy" id="907779"/>
    <lineage>
        <taxon>Bacteria</taxon>
        <taxon>Pseudomonadati</taxon>
        <taxon>Pseudomonadota</taxon>
        <taxon>Alphaproteobacteria</taxon>
        <taxon>Acetobacterales</taxon>
        <taxon>Roseomonadaceae</taxon>
        <taxon>Roseomonas</taxon>
    </lineage>
</organism>
<dbReference type="Proteomes" id="UP001589865">
    <property type="component" value="Unassembled WGS sequence"/>
</dbReference>
<reference evidence="2 3" key="1">
    <citation type="submission" date="2024-09" db="EMBL/GenBank/DDBJ databases">
        <authorList>
            <person name="Sun Q."/>
            <person name="Mori K."/>
        </authorList>
    </citation>
    <scope>NUCLEOTIDE SEQUENCE [LARGE SCALE GENOMIC DNA]</scope>
    <source>
        <strain evidence="2 3">TBRC 5777</strain>
    </source>
</reference>
<evidence type="ECO:0000313" key="2">
    <source>
        <dbReference type="EMBL" id="MFC0409501.1"/>
    </source>
</evidence>
<gene>
    <name evidence="2" type="ORF">ACFFGY_14715</name>
</gene>
<feature type="chain" id="PRO_5045376399" evidence="1">
    <location>
        <begin position="24"/>
        <end position="148"/>
    </location>
</feature>
<evidence type="ECO:0000313" key="3">
    <source>
        <dbReference type="Proteomes" id="UP001589865"/>
    </source>
</evidence>
<proteinExistence type="predicted"/>
<protein>
    <submittedName>
        <fullName evidence="2">Uncharacterized protein</fullName>
    </submittedName>
</protein>
<accession>A0ABV6JYV5</accession>
<feature type="signal peptide" evidence="1">
    <location>
        <begin position="1"/>
        <end position="23"/>
    </location>
</feature>
<comment type="caution">
    <text evidence="2">The sequence shown here is derived from an EMBL/GenBank/DDBJ whole genome shotgun (WGS) entry which is preliminary data.</text>
</comment>
<dbReference type="RefSeq" id="WP_377045253.1">
    <property type="nucleotide sequence ID" value="NZ_JBHLUN010000010.1"/>
</dbReference>
<keyword evidence="3" id="KW-1185">Reference proteome</keyword>
<keyword evidence="1" id="KW-0732">Signal</keyword>
<sequence length="148" mass="14632">MSARLPRRAWGALALAGIGGGLAAAGGIQAAATAVTGATADPDSLLLYLAVELRTALEQEEAACCAYSAAAGTESEVAAAVARDAAFDAWAAIVDRMALVPAAGLAGVCAKAAQLVRASETGGGVADARLTESLRRDLVRLAPGVIEA</sequence>
<name>A0ABV6JYV5_9PROT</name>
<evidence type="ECO:0000256" key="1">
    <source>
        <dbReference type="SAM" id="SignalP"/>
    </source>
</evidence>
<dbReference type="EMBL" id="JBHLUN010000010">
    <property type="protein sequence ID" value="MFC0409501.1"/>
    <property type="molecule type" value="Genomic_DNA"/>
</dbReference>